<proteinExistence type="predicted"/>
<feature type="region of interest" description="Disordered" evidence="1">
    <location>
        <begin position="39"/>
        <end position="69"/>
    </location>
</feature>
<feature type="region of interest" description="Disordered" evidence="1">
    <location>
        <begin position="308"/>
        <end position="401"/>
    </location>
</feature>
<organism evidence="2 3">
    <name type="scientific">Rhodotorula mucilaginosa</name>
    <name type="common">Yeast</name>
    <name type="synonym">Rhodotorula rubra</name>
    <dbReference type="NCBI Taxonomy" id="5537"/>
    <lineage>
        <taxon>Eukaryota</taxon>
        <taxon>Fungi</taxon>
        <taxon>Dikarya</taxon>
        <taxon>Basidiomycota</taxon>
        <taxon>Pucciniomycotina</taxon>
        <taxon>Microbotryomycetes</taxon>
        <taxon>Sporidiobolales</taxon>
        <taxon>Sporidiobolaceae</taxon>
        <taxon>Rhodotorula</taxon>
    </lineage>
</organism>
<keyword evidence="3" id="KW-1185">Reference proteome</keyword>
<dbReference type="AlphaFoldDB" id="A0A9P6W7E4"/>
<comment type="caution">
    <text evidence="2">The sequence shown here is derived from an EMBL/GenBank/DDBJ whole genome shotgun (WGS) entry which is preliminary data.</text>
</comment>
<gene>
    <name evidence="2" type="ORF">C6P46_005437</name>
</gene>
<evidence type="ECO:0000313" key="2">
    <source>
        <dbReference type="EMBL" id="KAG0666086.1"/>
    </source>
</evidence>
<reference evidence="2 3" key="1">
    <citation type="submission" date="2020-11" db="EMBL/GenBank/DDBJ databases">
        <title>Kefir isolates.</title>
        <authorList>
            <person name="Marcisauskas S."/>
            <person name="Kim Y."/>
            <person name="Blasche S."/>
        </authorList>
    </citation>
    <scope>NUCLEOTIDE SEQUENCE [LARGE SCALE GENOMIC DNA]</scope>
    <source>
        <strain evidence="2 3">KR</strain>
    </source>
</reference>
<accession>A0A9P6W7E4</accession>
<sequence>MDRSYGSSTSVLDTPTARHAGLSASILTKAQLAHSIGPAAAAAGGGGGPTTVRPLSFKPQNVPLNSPSPGINAGVVKSVRFSPAQHSSGSVPMSGSSSFSGAPSSRIQSFATPPRAYGSPSLLRTAAANSATKNNGGGTSTPPRQVQQQQQQPGGGQSLEKHHRPVVDQLRSHLPHLATPQRVQTALAKSSTAVHAAQEGLHHARVEAKKKLEVMPLGRGEAARRLRVNAVLLVAWWVSSRTTVYRFAAGHLVAAVPQIDTPLHIGETLLLLVLCWNIIDALRLLNRLSSLPPSYTAAPLLTHAPTLARSNSMPSLNSPARSSPKTRPTPSIFGSPSSSPAGGPSASSNSPFRASVLRGTDHPPTPQTPTSVLRGSPSLSVSRTTSTSTPSAAAISAPSPSDEIKGALLAFEARHGEQFGSPIKPSDFVGGQSPASARIKIESREDVERLLEL</sequence>
<dbReference type="EMBL" id="PUHQ01000006">
    <property type="protein sequence ID" value="KAG0666086.1"/>
    <property type="molecule type" value="Genomic_DNA"/>
</dbReference>
<feature type="compositionally biased region" description="Low complexity" evidence="1">
    <location>
        <begin position="376"/>
        <end position="401"/>
    </location>
</feature>
<feature type="compositionally biased region" description="Low complexity" evidence="1">
    <location>
        <begin position="87"/>
        <end position="105"/>
    </location>
</feature>
<evidence type="ECO:0000313" key="3">
    <source>
        <dbReference type="Proteomes" id="UP000777482"/>
    </source>
</evidence>
<feature type="compositionally biased region" description="Polar residues" evidence="1">
    <location>
        <begin position="58"/>
        <end position="69"/>
    </location>
</feature>
<feature type="compositionally biased region" description="Low complexity" evidence="1">
    <location>
        <begin position="328"/>
        <end position="351"/>
    </location>
</feature>
<dbReference type="OrthoDB" id="2538259at2759"/>
<feature type="region of interest" description="Disordered" evidence="1">
    <location>
        <begin position="84"/>
        <end position="162"/>
    </location>
</feature>
<name>A0A9P6W7E4_RHOMI</name>
<feature type="compositionally biased region" description="Polar residues" evidence="1">
    <location>
        <begin position="309"/>
        <end position="326"/>
    </location>
</feature>
<feature type="compositionally biased region" description="Low complexity" evidence="1">
    <location>
        <begin position="142"/>
        <end position="152"/>
    </location>
</feature>
<dbReference type="Proteomes" id="UP000777482">
    <property type="component" value="Unassembled WGS sequence"/>
</dbReference>
<evidence type="ECO:0000256" key="1">
    <source>
        <dbReference type="SAM" id="MobiDB-lite"/>
    </source>
</evidence>
<protein>
    <submittedName>
        <fullName evidence="2">Uncharacterized protein</fullName>
    </submittedName>
</protein>